<dbReference type="AlphaFoldDB" id="A0AAX3LUY4"/>
<reference evidence="2" key="1">
    <citation type="submission" date="2023-01" db="EMBL/GenBank/DDBJ databases">
        <title>Comparative genomic analysis of cold water coral derived Sulfitobacter faviae: insights into their metabolism and habitat adaptation.</title>
        <authorList>
            <person name="Guo Y."/>
            <person name="Lin S."/>
            <person name="Huang Z."/>
            <person name="Tang K."/>
            <person name="Wang X."/>
        </authorList>
    </citation>
    <scope>NUCLEOTIDE SEQUENCE</scope>
    <source>
        <strain evidence="2">SCSIO W_1865</strain>
        <plasmid evidence="2">unnamed1</plasmid>
    </source>
</reference>
<organism evidence="2 3">
    <name type="scientific">Sulfitobacter faviae</name>
    <dbReference type="NCBI Taxonomy" id="1775881"/>
    <lineage>
        <taxon>Bacteria</taxon>
        <taxon>Pseudomonadati</taxon>
        <taxon>Pseudomonadota</taxon>
        <taxon>Alphaproteobacteria</taxon>
        <taxon>Rhodobacterales</taxon>
        <taxon>Roseobacteraceae</taxon>
        <taxon>Sulfitobacter</taxon>
    </lineage>
</organism>
<protein>
    <submittedName>
        <fullName evidence="2">Uncharacterized protein</fullName>
    </submittedName>
</protein>
<name>A0AAX3LUY4_9RHOB</name>
<gene>
    <name evidence="2" type="ORF">PL336_16545</name>
</gene>
<dbReference type="EMBL" id="CP116424">
    <property type="protein sequence ID" value="WCE72101.1"/>
    <property type="molecule type" value="Genomic_DNA"/>
</dbReference>
<feature type="region of interest" description="Disordered" evidence="1">
    <location>
        <begin position="1"/>
        <end position="32"/>
    </location>
</feature>
<dbReference type="RefSeq" id="WP_271690155.1">
    <property type="nucleotide sequence ID" value="NZ_CP116424.1"/>
</dbReference>
<feature type="region of interest" description="Disordered" evidence="1">
    <location>
        <begin position="76"/>
        <end position="99"/>
    </location>
</feature>
<keyword evidence="2" id="KW-0614">Plasmid</keyword>
<evidence type="ECO:0000313" key="3">
    <source>
        <dbReference type="Proteomes" id="UP001210770"/>
    </source>
</evidence>
<evidence type="ECO:0000313" key="2">
    <source>
        <dbReference type="EMBL" id="WCE72101.1"/>
    </source>
</evidence>
<geneLocation type="plasmid" evidence="2 3">
    <name>unnamed1</name>
</geneLocation>
<sequence>MPDQIKPKRRRSKAERQESAATSRTYDAKKRAQGLVRTSHWVAKDDLAAVKSFVATRAQLRADRLAQTQAFAQLEALKPFKKPPRTPKHDPRQASFDFD</sequence>
<dbReference type="Proteomes" id="UP001210770">
    <property type="component" value="Plasmid unnamed1"/>
</dbReference>
<evidence type="ECO:0000256" key="1">
    <source>
        <dbReference type="SAM" id="MobiDB-lite"/>
    </source>
</evidence>
<proteinExistence type="predicted"/>
<accession>A0AAX3LUY4</accession>